<accession>A0ABR4T0M7</accession>
<comment type="caution">
    <text evidence="2">The sequence shown here is derived from an EMBL/GenBank/DDBJ whole genome shotgun (WGS) entry which is preliminary data.</text>
</comment>
<evidence type="ECO:0000313" key="3">
    <source>
        <dbReference type="Proteomes" id="UP000027632"/>
    </source>
</evidence>
<reference evidence="2 3" key="1">
    <citation type="submission" date="2014-04" db="EMBL/GenBank/DDBJ databases">
        <title>Draft genome sequence of the novel Streptomyces griseorubens JSD-1 playing a role in carbon and nitrogen cycle.</title>
        <authorList>
            <consortium name="Shanghai Jiao Tong University"/>
            <person name="Feng H."/>
            <person name="Sun Y."/>
            <person name="Zhi Y."/>
            <person name="Mao L."/>
            <person name="Luo Y."/>
            <person name="Wei X."/>
            <person name="Zhou P."/>
        </authorList>
    </citation>
    <scope>NUCLEOTIDE SEQUENCE [LARGE SCALE GENOMIC DNA]</scope>
    <source>
        <strain evidence="2 3">JSD-1</strain>
    </source>
</reference>
<gene>
    <name evidence="2" type="ORF">DJ64_06335</name>
</gene>
<feature type="region of interest" description="Disordered" evidence="1">
    <location>
        <begin position="13"/>
        <end position="56"/>
    </location>
</feature>
<feature type="compositionally biased region" description="Polar residues" evidence="1">
    <location>
        <begin position="111"/>
        <end position="120"/>
    </location>
</feature>
<protein>
    <recommendedName>
        <fullName evidence="4">Lipoprotein</fullName>
    </recommendedName>
</protein>
<proteinExistence type="predicted"/>
<evidence type="ECO:0000256" key="1">
    <source>
        <dbReference type="SAM" id="MobiDB-lite"/>
    </source>
</evidence>
<sequence>MAAGLLAAAVGLTGCSSEDGSTTDAKATTSNSASPQAPSASASASSSTADRSSPEATVAAWVTAVVKGEVEQACLLMGEEGPPPTTGSEETCADDSAQGKRIRKSIGAFQESFTPSSGAENPSVEVTGAPADGDRARYSADEITIDGRTLEDLILSNSTGLEKGQLEVGIESSKLDDEWYVTDMAFDIG</sequence>
<dbReference type="Proteomes" id="UP000027632">
    <property type="component" value="Unassembled WGS sequence"/>
</dbReference>
<name>A0ABR4T0M7_9ACTN</name>
<feature type="compositionally biased region" description="Polar residues" evidence="1">
    <location>
        <begin position="15"/>
        <end position="26"/>
    </location>
</feature>
<dbReference type="EMBL" id="JJMG01000141">
    <property type="protein sequence ID" value="KEG40918.1"/>
    <property type="molecule type" value="Genomic_DNA"/>
</dbReference>
<keyword evidence="3" id="KW-1185">Reference proteome</keyword>
<feature type="compositionally biased region" description="Low complexity" evidence="1">
    <location>
        <begin position="27"/>
        <end position="56"/>
    </location>
</feature>
<feature type="region of interest" description="Disordered" evidence="1">
    <location>
        <begin position="77"/>
        <end position="135"/>
    </location>
</feature>
<evidence type="ECO:0008006" key="4">
    <source>
        <dbReference type="Google" id="ProtNLM"/>
    </source>
</evidence>
<organism evidence="2 3">
    <name type="scientific">Streptomyces griseorubens</name>
    <dbReference type="NCBI Taxonomy" id="66897"/>
    <lineage>
        <taxon>Bacteria</taxon>
        <taxon>Bacillati</taxon>
        <taxon>Actinomycetota</taxon>
        <taxon>Actinomycetes</taxon>
        <taxon>Kitasatosporales</taxon>
        <taxon>Streptomycetaceae</taxon>
        <taxon>Streptomyces</taxon>
        <taxon>Streptomyces althioticus group</taxon>
    </lineage>
</organism>
<evidence type="ECO:0000313" key="2">
    <source>
        <dbReference type="EMBL" id="KEG40918.1"/>
    </source>
</evidence>